<dbReference type="PANTHER" id="PTHR10013:SF0">
    <property type="entry name" value="GENERAL VESICULAR TRANSPORT FACTOR P115"/>
    <property type="match status" value="1"/>
</dbReference>
<dbReference type="GO" id="GO:0005795">
    <property type="term" value="C:Golgi stack"/>
    <property type="evidence" value="ECO:0007669"/>
    <property type="project" value="TreeGrafter"/>
</dbReference>
<dbReference type="InterPro" id="IPR016024">
    <property type="entry name" value="ARM-type_fold"/>
</dbReference>
<organism evidence="1 2">
    <name type="scientific">Aspergillus violaceofuscus (strain CBS 115571)</name>
    <dbReference type="NCBI Taxonomy" id="1450538"/>
    <lineage>
        <taxon>Eukaryota</taxon>
        <taxon>Fungi</taxon>
        <taxon>Dikarya</taxon>
        <taxon>Ascomycota</taxon>
        <taxon>Pezizomycotina</taxon>
        <taxon>Eurotiomycetes</taxon>
        <taxon>Eurotiomycetidae</taxon>
        <taxon>Eurotiales</taxon>
        <taxon>Aspergillaceae</taxon>
        <taxon>Aspergillus</taxon>
    </lineage>
</organism>
<accession>A0A2V5I0V4</accession>
<dbReference type="Proteomes" id="UP000249829">
    <property type="component" value="Unassembled WGS sequence"/>
</dbReference>
<keyword evidence="2" id="KW-1185">Reference proteome</keyword>
<gene>
    <name evidence="1" type="ORF">BO99DRAFT_59270</name>
</gene>
<dbReference type="STRING" id="1450538.A0A2V5I0V4"/>
<dbReference type="InterPro" id="IPR024095">
    <property type="entry name" value="Vesicle_P115"/>
</dbReference>
<dbReference type="PANTHER" id="PTHR10013">
    <property type="entry name" value="GENERAL VESICULAR TRANSPORT FACTOR P115"/>
    <property type="match status" value="1"/>
</dbReference>
<dbReference type="EMBL" id="KZ825248">
    <property type="protein sequence ID" value="PYI13346.1"/>
    <property type="molecule type" value="Genomic_DNA"/>
</dbReference>
<dbReference type="OMA" id="NTHANQM"/>
<dbReference type="GO" id="GO:0061025">
    <property type="term" value="P:membrane fusion"/>
    <property type="evidence" value="ECO:0007669"/>
    <property type="project" value="TreeGrafter"/>
</dbReference>
<dbReference type="GO" id="GO:0006886">
    <property type="term" value="P:intracellular protein transport"/>
    <property type="evidence" value="ECO:0007669"/>
    <property type="project" value="TreeGrafter"/>
</dbReference>
<dbReference type="Gene3D" id="1.25.10.10">
    <property type="entry name" value="Leucine-rich Repeat Variant"/>
    <property type="match status" value="1"/>
</dbReference>
<protein>
    <submittedName>
        <fullName evidence="1">ARM repeat-containing protein</fullName>
    </submittedName>
</protein>
<sequence>MFRILESQAPAKQTATDTINTLSSRLQSATLLEDRRAAIQGLRSFSKTYPASVASGALRPLISCLRNDREDVDTIKVVLETLLMLFTPDENSPEASDEIALWLSDEFTQRQDNITALLDLLDTRDFYSRLYSLQLMFQISSARPERTQECILTAPLGIPRLVSALGDSREPVRNEALLLLIALTPASEEFQKLVAFENAFDLIFSLIEAEGALNHGSEVVEDCLSLLANLLRLNISNQSYFRETGCVKRLAKLLADANQDQESEDQTLQWTFAHRDKNIWGLLVIIQLFLVKGGVNTPANQMAFWNHGVMEQVLSTAFGQRFNVNVTAKVGFLQSIFHLARCLLS</sequence>
<dbReference type="GO" id="GO:0048211">
    <property type="term" value="P:Golgi vesicle docking"/>
    <property type="evidence" value="ECO:0007669"/>
    <property type="project" value="TreeGrafter"/>
</dbReference>
<dbReference type="InterPro" id="IPR011989">
    <property type="entry name" value="ARM-like"/>
</dbReference>
<evidence type="ECO:0000313" key="2">
    <source>
        <dbReference type="Proteomes" id="UP000249829"/>
    </source>
</evidence>
<evidence type="ECO:0000313" key="1">
    <source>
        <dbReference type="EMBL" id="PYI13346.1"/>
    </source>
</evidence>
<reference evidence="1 2" key="1">
    <citation type="submission" date="2018-02" db="EMBL/GenBank/DDBJ databases">
        <title>The genomes of Aspergillus section Nigri reveals drivers in fungal speciation.</title>
        <authorList>
            <consortium name="DOE Joint Genome Institute"/>
            <person name="Vesth T.C."/>
            <person name="Nybo J."/>
            <person name="Theobald S."/>
            <person name="Brandl J."/>
            <person name="Frisvad J.C."/>
            <person name="Nielsen K.F."/>
            <person name="Lyhne E.K."/>
            <person name="Kogle M.E."/>
            <person name="Kuo A."/>
            <person name="Riley R."/>
            <person name="Clum A."/>
            <person name="Nolan M."/>
            <person name="Lipzen A."/>
            <person name="Salamov A."/>
            <person name="Henrissat B."/>
            <person name="Wiebenga A."/>
            <person name="De vries R.P."/>
            <person name="Grigoriev I.V."/>
            <person name="Mortensen U.H."/>
            <person name="Andersen M.R."/>
            <person name="Baker S.E."/>
        </authorList>
    </citation>
    <scope>NUCLEOTIDE SEQUENCE [LARGE SCALE GENOMIC DNA]</scope>
    <source>
        <strain evidence="1 2">CBS 115571</strain>
    </source>
</reference>
<dbReference type="AlphaFoldDB" id="A0A2V5I0V4"/>
<dbReference type="GO" id="GO:0006888">
    <property type="term" value="P:endoplasmic reticulum to Golgi vesicle-mediated transport"/>
    <property type="evidence" value="ECO:0007669"/>
    <property type="project" value="TreeGrafter"/>
</dbReference>
<dbReference type="GO" id="GO:0012507">
    <property type="term" value="C:ER to Golgi transport vesicle membrane"/>
    <property type="evidence" value="ECO:0007669"/>
    <property type="project" value="TreeGrafter"/>
</dbReference>
<proteinExistence type="predicted"/>
<name>A0A2V5I0V4_ASPV1</name>
<dbReference type="SUPFAM" id="SSF48371">
    <property type="entry name" value="ARM repeat"/>
    <property type="match status" value="1"/>
</dbReference>
<dbReference type="GO" id="GO:0005783">
    <property type="term" value="C:endoplasmic reticulum"/>
    <property type="evidence" value="ECO:0007669"/>
    <property type="project" value="TreeGrafter"/>
</dbReference>